<accession>T0S343</accession>
<organism evidence="1 2">
    <name type="scientific">Schizosaccharomyces japonicus (strain yFS275 / FY16936)</name>
    <name type="common">Fission yeast</name>
    <dbReference type="NCBI Taxonomy" id="402676"/>
    <lineage>
        <taxon>Eukaryota</taxon>
        <taxon>Fungi</taxon>
        <taxon>Dikarya</taxon>
        <taxon>Ascomycota</taxon>
        <taxon>Taphrinomycotina</taxon>
        <taxon>Schizosaccharomycetes</taxon>
        <taxon>Schizosaccharomycetales</taxon>
        <taxon>Schizosaccharomycetaceae</taxon>
        <taxon>Schizosaccharomyces</taxon>
    </lineage>
</organism>
<gene>
    <name evidence="1" type="ORF">SJAG_06268</name>
</gene>
<evidence type="ECO:0000313" key="2">
    <source>
        <dbReference type="Proteomes" id="UP000001744"/>
    </source>
</evidence>
<dbReference type="JaponicusDB" id="SJAG_06268"/>
<dbReference type="VEuPathDB" id="FungiDB:SJAG_06268"/>
<dbReference type="EMBL" id="KE651167">
    <property type="protein sequence ID" value="EQC53041.1"/>
    <property type="molecule type" value="Genomic_DNA"/>
</dbReference>
<dbReference type="AlphaFoldDB" id="T0S343"/>
<reference evidence="1 2" key="1">
    <citation type="journal article" date="2011" name="Science">
        <title>Comparative functional genomics of the fission yeasts.</title>
        <authorList>
            <person name="Rhind N."/>
            <person name="Chen Z."/>
            <person name="Yassour M."/>
            <person name="Thompson D.A."/>
            <person name="Haas B.J."/>
            <person name="Habib N."/>
            <person name="Wapinski I."/>
            <person name="Roy S."/>
            <person name="Lin M.F."/>
            <person name="Heiman D.I."/>
            <person name="Young S.K."/>
            <person name="Furuya K."/>
            <person name="Guo Y."/>
            <person name="Pidoux A."/>
            <person name="Chen H.M."/>
            <person name="Robbertse B."/>
            <person name="Goldberg J.M."/>
            <person name="Aoki K."/>
            <person name="Bayne E.H."/>
            <person name="Berlin A.M."/>
            <person name="Desjardins C.A."/>
            <person name="Dobbs E."/>
            <person name="Dukaj L."/>
            <person name="Fan L."/>
            <person name="FitzGerald M.G."/>
            <person name="French C."/>
            <person name="Gujja S."/>
            <person name="Hansen K."/>
            <person name="Keifenheim D."/>
            <person name="Levin J.Z."/>
            <person name="Mosher R.A."/>
            <person name="Mueller C.A."/>
            <person name="Pfiffner J."/>
            <person name="Priest M."/>
            <person name="Russ C."/>
            <person name="Smialowska A."/>
            <person name="Swoboda P."/>
            <person name="Sykes S.M."/>
            <person name="Vaughn M."/>
            <person name="Vengrova S."/>
            <person name="Yoder R."/>
            <person name="Zeng Q."/>
            <person name="Allshire R."/>
            <person name="Baulcombe D."/>
            <person name="Birren B.W."/>
            <person name="Brown W."/>
            <person name="Ekwall K."/>
            <person name="Kellis M."/>
            <person name="Leatherwood J."/>
            <person name="Levin H."/>
            <person name="Margalit H."/>
            <person name="Martienssen R."/>
            <person name="Nieduszynski C.A."/>
            <person name="Spatafora J.W."/>
            <person name="Friedman N."/>
            <person name="Dalgaard J.Z."/>
            <person name="Baumann P."/>
            <person name="Niki H."/>
            <person name="Regev A."/>
            <person name="Nusbaum C."/>
        </authorList>
    </citation>
    <scope>NUCLEOTIDE SEQUENCE [LARGE SCALE GENOMIC DNA]</scope>
    <source>
        <strain evidence="2">yFS275 / FY16936</strain>
    </source>
</reference>
<name>T0S343_SCHJY</name>
<dbReference type="Proteomes" id="UP000001744">
    <property type="component" value="Unassembled WGS sequence"/>
</dbReference>
<sequence>MEGLRKRIIDFSHRKSLDEPTVYLDEEEQEVLIRELEKTNRRDNRLFQIVFHSSIFL</sequence>
<proteinExistence type="predicted"/>
<dbReference type="RefSeq" id="XP_011049007.1">
    <property type="nucleotide sequence ID" value="XM_011050705.1"/>
</dbReference>
<dbReference type="GeneID" id="22831120"/>
<dbReference type="HOGENOM" id="CLU_2997750_0_0_1"/>
<protein>
    <submittedName>
        <fullName evidence="1">Uncharacterized protein</fullName>
    </submittedName>
</protein>
<evidence type="ECO:0000313" key="1">
    <source>
        <dbReference type="EMBL" id="EQC53041.1"/>
    </source>
</evidence>
<keyword evidence="2" id="KW-1185">Reference proteome</keyword>